<reference evidence="1" key="1">
    <citation type="submission" date="2020-10" db="EMBL/GenBank/DDBJ databases">
        <authorList>
            <person name="Castelo-Branco R."/>
            <person name="Eusebio N."/>
            <person name="Adriana R."/>
            <person name="Vieira A."/>
            <person name="Brugerolle De Fraissinette N."/>
            <person name="Rezende De Castro R."/>
            <person name="Schneider M.P."/>
            <person name="Vasconcelos V."/>
            <person name="Leao P.N."/>
        </authorList>
    </citation>
    <scope>NUCLEOTIDE SEQUENCE</scope>
    <source>
        <strain evidence="1">LEGE 06105</strain>
    </source>
</reference>
<name>A0A8J7FCS1_9CYAN</name>
<accession>A0A8J7FCS1</accession>
<keyword evidence="2" id="KW-1185">Reference proteome</keyword>
<evidence type="ECO:0000313" key="2">
    <source>
        <dbReference type="Proteomes" id="UP000620559"/>
    </source>
</evidence>
<comment type="caution">
    <text evidence="1">The sequence shown here is derived from an EMBL/GenBank/DDBJ whole genome shotgun (WGS) entry which is preliminary data.</text>
</comment>
<sequence>MACGEPLSQRLSAVVSASRYQADDLVVKAGDSRENLINLMYLYYQS</sequence>
<dbReference type="EMBL" id="JADEWL010000139">
    <property type="protein sequence ID" value="MBE9216109.1"/>
    <property type="molecule type" value="Genomic_DNA"/>
</dbReference>
<proteinExistence type="predicted"/>
<organism evidence="1 2">
    <name type="scientific">Plectonema cf. radiosum LEGE 06105</name>
    <dbReference type="NCBI Taxonomy" id="945769"/>
    <lineage>
        <taxon>Bacteria</taxon>
        <taxon>Bacillati</taxon>
        <taxon>Cyanobacteriota</taxon>
        <taxon>Cyanophyceae</taxon>
        <taxon>Oscillatoriophycideae</taxon>
        <taxon>Oscillatoriales</taxon>
        <taxon>Microcoleaceae</taxon>
        <taxon>Plectonema</taxon>
    </lineage>
</organism>
<dbReference type="RefSeq" id="WP_193924507.1">
    <property type="nucleotide sequence ID" value="NZ_JADEWL010000139.1"/>
</dbReference>
<dbReference type="Proteomes" id="UP000620559">
    <property type="component" value="Unassembled WGS sequence"/>
</dbReference>
<dbReference type="AlphaFoldDB" id="A0A8J7FCS1"/>
<evidence type="ECO:0000313" key="1">
    <source>
        <dbReference type="EMBL" id="MBE9216109.1"/>
    </source>
</evidence>
<gene>
    <name evidence="1" type="ORF">IQ247_26185</name>
</gene>
<protein>
    <submittedName>
        <fullName evidence="1">Uncharacterized protein</fullName>
    </submittedName>
</protein>